<sequence length="236" mass="26278">MNPSSSPPSTPPTTRTPPSDGKTALVDKKIQVDVVTQDMMDFLRSFASLESETEAAMKKLAKEEEQQRKKAEFEAKKKEMLQKAIIHHRIIVAEPIQENSTNSSAAVTPSSQYIKLPAGFNELIATSSFATAAASNGISPSVDLSIIPMDKLLAILMDMRKEVAKIEHDPVKLSNYLDKNNLWDQVSSENAFYNWVVIQKNLENAATSPRAKKSKTQVKFENDVVSQQYFGNNFKK</sequence>
<keyword evidence="1" id="KW-0175">Coiled coil</keyword>
<reference evidence="3 4" key="1">
    <citation type="submission" date="2015-01" db="EMBL/GenBank/DDBJ databases">
        <title>Evolution of Trichinella species and genotypes.</title>
        <authorList>
            <person name="Korhonen P.K."/>
            <person name="Edoardo P."/>
            <person name="Giuseppe L.R."/>
            <person name="Gasser R.B."/>
        </authorList>
    </citation>
    <scope>NUCLEOTIDE SEQUENCE [LARGE SCALE GENOMIC DNA]</scope>
    <source>
        <strain evidence="3">ISS37</strain>
    </source>
</reference>
<proteinExistence type="predicted"/>
<dbReference type="Proteomes" id="UP000054630">
    <property type="component" value="Unassembled WGS sequence"/>
</dbReference>
<feature type="coiled-coil region" evidence="1">
    <location>
        <begin position="46"/>
        <end position="83"/>
    </location>
</feature>
<gene>
    <name evidence="3" type="ORF">T07_9669</name>
</gene>
<feature type="region of interest" description="Disordered" evidence="2">
    <location>
        <begin position="1"/>
        <end position="25"/>
    </location>
</feature>
<evidence type="ECO:0000256" key="2">
    <source>
        <dbReference type="SAM" id="MobiDB-lite"/>
    </source>
</evidence>
<keyword evidence="4" id="KW-1185">Reference proteome</keyword>
<dbReference type="AlphaFoldDB" id="A0A0V0SGS2"/>
<evidence type="ECO:0000313" key="3">
    <source>
        <dbReference type="EMBL" id="KRX25934.1"/>
    </source>
</evidence>
<name>A0A0V0SGS2_9BILA</name>
<dbReference type="EMBL" id="JYDL01000009">
    <property type="protein sequence ID" value="KRX25934.1"/>
    <property type="molecule type" value="Genomic_DNA"/>
</dbReference>
<feature type="compositionally biased region" description="Pro residues" evidence="2">
    <location>
        <begin position="1"/>
        <end position="15"/>
    </location>
</feature>
<evidence type="ECO:0000256" key="1">
    <source>
        <dbReference type="SAM" id="Coils"/>
    </source>
</evidence>
<dbReference type="OrthoDB" id="5919434at2759"/>
<accession>A0A0V0SGS2</accession>
<comment type="caution">
    <text evidence="3">The sequence shown here is derived from an EMBL/GenBank/DDBJ whole genome shotgun (WGS) entry which is preliminary data.</text>
</comment>
<evidence type="ECO:0000313" key="4">
    <source>
        <dbReference type="Proteomes" id="UP000054630"/>
    </source>
</evidence>
<organism evidence="3 4">
    <name type="scientific">Trichinella nelsoni</name>
    <dbReference type="NCBI Taxonomy" id="6336"/>
    <lineage>
        <taxon>Eukaryota</taxon>
        <taxon>Metazoa</taxon>
        <taxon>Ecdysozoa</taxon>
        <taxon>Nematoda</taxon>
        <taxon>Enoplea</taxon>
        <taxon>Dorylaimia</taxon>
        <taxon>Trichinellida</taxon>
        <taxon>Trichinellidae</taxon>
        <taxon>Trichinella</taxon>
    </lineage>
</organism>
<protein>
    <submittedName>
        <fullName evidence="3">Uncharacterized protein</fullName>
    </submittedName>
</protein>